<keyword evidence="9" id="KW-1185">Reference proteome</keyword>
<protein>
    <recommendedName>
        <fullName evidence="7">BHLH domain-containing protein</fullName>
    </recommendedName>
</protein>
<evidence type="ECO:0000256" key="2">
    <source>
        <dbReference type="ARBA" id="ARBA00023015"/>
    </source>
</evidence>
<evidence type="ECO:0000256" key="5">
    <source>
        <dbReference type="ARBA" id="ARBA00023242"/>
    </source>
</evidence>
<dbReference type="EMBL" id="HE650823">
    <property type="protein sequence ID" value="CCF57147.1"/>
    <property type="molecule type" value="Genomic_DNA"/>
</dbReference>
<evidence type="ECO:0000313" key="9">
    <source>
        <dbReference type="Proteomes" id="UP000005220"/>
    </source>
</evidence>
<dbReference type="OrthoDB" id="5778525at2759"/>
<dbReference type="FunCoup" id="H2ARZ7">
    <property type="interactions" value="1479"/>
</dbReference>
<reference evidence="8 9" key="1">
    <citation type="journal article" date="2011" name="Proc. Natl. Acad. Sci. U.S.A.">
        <title>Evolutionary erosion of yeast sex chromosomes by mating-type switching accidents.</title>
        <authorList>
            <person name="Gordon J.L."/>
            <person name="Armisen D."/>
            <person name="Proux-Wera E."/>
            <person name="Oheigeartaigh S.S."/>
            <person name="Byrne K.P."/>
            <person name="Wolfe K.H."/>
        </authorList>
    </citation>
    <scope>NUCLEOTIDE SEQUENCE [LARGE SCALE GENOMIC DNA]</scope>
    <source>
        <strain evidence="9">ATCC 22294 / BCRC 22015 / CBS 2517 / CECT 1963 / NBRC 1671 / NRRL Y-8276</strain>
    </source>
</reference>
<dbReference type="GeneID" id="13885066"/>
<dbReference type="InterPro" id="IPR052207">
    <property type="entry name" value="Max-like/E-box_TFs"/>
</dbReference>
<evidence type="ECO:0000313" key="8">
    <source>
        <dbReference type="EMBL" id="CCF57147.1"/>
    </source>
</evidence>
<dbReference type="InterPro" id="IPR057072">
    <property type="entry name" value="bHLH_INO4"/>
</dbReference>
<keyword evidence="5" id="KW-0539">Nucleus</keyword>
<dbReference type="RefSeq" id="XP_003956282.1">
    <property type="nucleotide sequence ID" value="XM_003956233.1"/>
</dbReference>
<sequence length="151" mass="17800">MKQPADVFRDNSSIDHESAFSVASINSVKKPTNSNRVEKKPRRPRAKKANKLSEDQVRLNHVSSEKKRREIVRATYDEMVNLVPDLQKDESRSELVIYLKTIKYIKWLRKRNELLYTRLREKTKDDQNFEVPKNLIWKASTTEENGQAQQD</sequence>
<keyword evidence="2" id="KW-0805">Transcription regulation</keyword>
<feature type="domain" description="BHLH" evidence="7">
    <location>
        <begin position="56"/>
        <end position="108"/>
    </location>
</feature>
<dbReference type="HOGENOM" id="CLU_145552_0_0_1"/>
<dbReference type="Proteomes" id="UP000005220">
    <property type="component" value="Chromosome 3"/>
</dbReference>
<dbReference type="SMART" id="SM00353">
    <property type="entry name" value="HLH"/>
    <property type="match status" value="1"/>
</dbReference>
<comment type="subcellular location">
    <subcellularLocation>
        <location evidence="1">Nucleus</location>
    </subcellularLocation>
</comment>
<gene>
    <name evidence="8" type="primary">KAFR0C01540</name>
    <name evidence="8" type="ORF">KAFR_0C01540</name>
</gene>
<dbReference type="STRING" id="1071382.H2ARZ7"/>
<keyword evidence="4" id="KW-0804">Transcription</keyword>
<dbReference type="AlphaFoldDB" id="H2ARZ7"/>
<feature type="compositionally biased region" description="Polar residues" evidence="6">
    <location>
        <begin position="24"/>
        <end position="35"/>
    </location>
</feature>
<dbReference type="Pfam" id="PF23181">
    <property type="entry name" value="bHLH_INO4"/>
    <property type="match status" value="1"/>
</dbReference>
<dbReference type="eggNOG" id="ENOG502S9S7">
    <property type="taxonomic scope" value="Eukaryota"/>
</dbReference>
<dbReference type="SUPFAM" id="SSF47459">
    <property type="entry name" value="HLH, helix-loop-helix DNA-binding domain"/>
    <property type="match status" value="1"/>
</dbReference>
<accession>H2ARZ7</accession>
<feature type="region of interest" description="Disordered" evidence="6">
    <location>
        <begin position="24"/>
        <end position="57"/>
    </location>
</feature>
<dbReference type="GO" id="GO:0008654">
    <property type="term" value="P:phospholipid biosynthetic process"/>
    <property type="evidence" value="ECO:0007669"/>
    <property type="project" value="EnsemblFungi"/>
</dbReference>
<dbReference type="GO" id="GO:0046983">
    <property type="term" value="F:protein dimerization activity"/>
    <property type="evidence" value="ECO:0007669"/>
    <property type="project" value="InterPro"/>
</dbReference>
<proteinExistence type="predicted"/>
<evidence type="ECO:0000259" key="7">
    <source>
        <dbReference type="PROSITE" id="PS50888"/>
    </source>
</evidence>
<feature type="compositionally biased region" description="Basic residues" evidence="6">
    <location>
        <begin position="39"/>
        <end position="50"/>
    </location>
</feature>
<dbReference type="KEGG" id="kaf:KAFR_0C01540"/>
<dbReference type="InParanoid" id="H2ARZ7"/>
<evidence type="ECO:0000256" key="3">
    <source>
        <dbReference type="ARBA" id="ARBA00023125"/>
    </source>
</evidence>
<dbReference type="Gene3D" id="4.10.280.10">
    <property type="entry name" value="Helix-loop-helix DNA-binding domain"/>
    <property type="match status" value="1"/>
</dbReference>
<dbReference type="PANTHER" id="PTHR15741">
    <property type="entry name" value="BASIC HELIX-LOOP-HELIX ZIP TRANSCRIPTION FACTOR"/>
    <property type="match status" value="1"/>
</dbReference>
<evidence type="ECO:0000256" key="1">
    <source>
        <dbReference type="ARBA" id="ARBA00004123"/>
    </source>
</evidence>
<dbReference type="GO" id="GO:0090575">
    <property type="term" value="C:RNA polymerase II transcription regulator complex"/>
    <property type="evidence" value="ECO:0007669"/>
    <property type="project" value="EnsemblFungi"/>
</dbReference>
<dbReference type="InterPro" id="IPR011598">
    <property type="entry name" value="bHLH_dom"/>
</dbReference>
<organism evidence="8 9">
    <name type="scientific">Kazachstania africana (strain ATCC 22294 / BCRC 22015 / CBS 2517 / CECT 1963 / NBRC 1671 / NRRL Y-8276)</name>
    <name type="common">Yeast</name>
    <name type="synonym">Kluyveromyces africanus</name>
    <dbReference type="NCBI Taxonomy" id="1071382"/>
    <lineage>
        <taxon>Eukaryota</taxon>
        <taxon>Fungi</taxon>
        <taxon>Dikarya</taxon>
        <taxon>Ascomycota</taxon>
        <taxon>Saccharomycotina</taxon>
        <taxon>Saccharomycetes</taxon>
        <taxon>Saccharomycetales</taxon>
        <taxon>Saccharomycetaceae</taxon>
        <taxon>Kazachstania</taxon>
    </lineage>
</organism>
<dbReference type="GO" id="GO:0000978">
    <property type="term" value="F:RNA polymerase II cis-regulatory region sequence-specific DNA binding"/>
    <property type="evidence" value="ECO:0007669"/>
    <property type="project" value="EnsemblFungi"/>
</dbReference>
<dbReference type="PROSITE" id="PS50888">
    <property type="entry name" value="BHLH"/>
    <property type="match status" value="1"/>
</dbReference>
<dbReference type="GO" id="GO:0001228">
    <property type="term" value="F:DNA-binding transcription activator activity, RNA polymerase II-specific"/>
    <property type="evidence" value="ECO:0007669"/>
    <property type="project" value="EnsemblFungi"/>
</dbReference>
<evidence type="ECO:0000256" key="4">
    <source>
        <dbReference type="ARBA" id="ARBA00023163"/>
    </source>
</evidence>
<dbReference type="InterPro" id="IPR036638">
    <property type="entry name" value="HLH_DNA-bd_sf"/>
</dbReference>
<evidence type="ECO:0000256" key="6">
    <source>
        <dbReference type="SAM" id="MobiDB-lite"/>
    </source>
</evidence>
<name>H2ARZ7_KAZAF</name>
<keyword evidence="3" id="KW-0238">DNA-binding</keyword>
<dbReference type="PANTHER" id="PTHR15741:SF27">
    <property type="entry name" value="TRANSCRIPTION FACTOR AP-4"/>
    <property type="match status" value="1"/>
</dbReference>